<feature type="transmembrane region" description="Helical" evidence="4">
    <location>
        <begin position="34"/>
        <end position="56"/>
    </location>
</feature>
<dbReference type="PANTHER" id="PTHR21461:SF69">
    <property type="entry name" value="GLYCOSYLTRANSFERASE FAMILY 92 PROTEIN"/>
    <property type="match status" value="1"/>
</dbReference>
<protein>
    <recommendedName>
        <fullName evidence="6">Glycosyltransferase family 92 protein</fullName>
    </recommendedName>
</protein>
<reference evidence="5" key="1">
    <citation type="journal article" date="2020" name="Nature">
        <title>Giant virus diversity and host interactions through global metagenomics.</title>
        <authorList>
            <person name="Schulz F."/>
            <person name="Roux S."/>
            <person name="Paez-Espino D."/>
            <person name="Jungbluth S."/>
            <person name="Walsh D.A."/>
            <person name="Denef V.J."/>
            <person name="McMahon K.D."/>
            <person name="Konstantinidis K.T."/>
            <person name="Eloe-Fadrosh E.A."/>
            <person name="Kyrpides N.C."/>
            <person name="Woyke T."/>
        </authorList>
    </citation>
    <scope>NUCLEOTIDE SEQUENCE</scope>
    <source>
        <strain evidence="5">GVMAG-S-1016713-169</strain>
    </source>
</reference>
<evidence type="ECO:0008006" key="6">
    <source>
        <dbReference type="Google" id="ProtNLM"/>
    </source>
</evidence>
<organism evidence="5">
    <name type="scientific">viral metagenome</name>
    <dbReference type="NCBI Taxonomy" id="1070528"/>
    <lineage>
        <taxon>unclassified sequences</taxon>
        <taxon>metagenomes</taxon>
        <taxon>organismal metagenomes</taxon>
    </lineage>
</organism>
<dbReference type="InterPro" id="IPR021838">
    <property type="entry name" value="DUF3431"/>
</dbReference>
<keyword evidence="4" id="KW-0472">Membrane</keyword>
<keyword evidence="2 4" id="KW-0812">Transmembrane</keyword>
<evidence type="ECO:0000256" key="3">
    <source>
        <dbReference type="ARBA" id="ARBA00022989"/>
    </source>
</evidence>
<sequence>MIIKKNIIFSVSLVVSFSIIVYCGILIFKKSENIVKKIVISILFLIYLWAYTYYYLFIKVIIKSPLGIDVTQPMIPSKNDNEELVVAVCNENVDWIDDMSSEYTLITVYNKCKQKLNFKSDNVKVMDIPNIGSCDYAFLTYIIDRYNNLPEFIEFTKGSSPGDHYYKSCLPCYNDSKRKTPLTTDYLQDIYNFSLKKTHSFGNNPKQTNKFNWVTSKYNNFGEWLGGNKLDLSIVEKNFCNIIFGGHFGTTRDQIKRTPLKVYEALRKEQKYPMEEIDHFIERLWRPLLCRPRYNLVVVGIFKNESVAIREWIIHHMGQGVEHFYLINNGSTDDWKSQIFDLPVTVYSDNEKHKQVDHYNNYFLDTIKIEAKWVMVIDLDEFMYARKGNLTISDVLGKLPRKVSRILVKWKMFGSSGNIEQPPSIIQGFQHRWGIDNDYFEHKCITRVVHLEKFGIHESIISSGDTIRMPRESTEESLEDAPIHLNHYAIQSKNWFDEVKMTRGAADSKQFVSVRNDKYFKDYDHNDIRDHELSSYKV</sequence>
<evidence type="ECO:0000256" key="2">
    <source>
        <dbReference type="ARBA" id="ARBA00022692"/>
    </source>
</evidence>
<name>A0A6C0LVY4_9ZZZZ</name>
<evidence type="ECO:0000313" key="5">
    <source>
        <dbReference type="EMBL" id="QHU34583.1"/>
    </source>
</evidence>
<dbReference type="Pfam" id="PF11913">
    <property type="entry name" value="DUF3431"/>
    <property type="match status" value="1"/>
</dbReference>
<dbReference type="Pfam" id="PF13704">
    <property type="entry name" value="Glyco_tranf_2_4"/>
    <property type="match status" value="1"/>
</dbReference>
<keyword evidence="3 4" id="KW-1133">Transmembrane helix</keyword>
<dbReference type="GO" id="GO:0005737">
    <property type="term" value="C:cytoplasm"/>
    <property type="evidence" value="ECO:0007669"/>
    <property type="project" value="TreeGrafter"/>
</dbReference>
<dbReference type="AlphaFoldDB" id="A0A6C0LVY4"/>
<dbReference type="PANTHER" id="PTHR21461">
    <property type="entry name" value="GLYCOSYLTRANSFERASE FAMILY 92 PROTEIN"/>
    <property type="match status" value="1"/>
</dbReference>
<dbReference type="EMBL" id="MN740574">
    <property type="protein sequence ID" value="QHU34583.1"/>
    <property type="molecule type" value="Genomic_DNA"/>
</dbReference>
<evidence type="ECO:0000256" key="4">
    <source>
        <dbReference type="SAM" id="Phobius"/>
    </source>
</evidence>
<dbReference type="GO" id="GO:0016020">
    <property type="term" value="C:membrane"/>
    <property type="evidence" value="ECO:0007669"/>
    <property type="project" value="UniProtKB-SubCell"/>
</dbReference>
<accession>A0A6C0LVY4</accession>
<proteinExistence type="predicted"/>
<dbReference type="GO" id="GO:0016757">
    <property type="term" value="F:glycosyltransferase activity"/>
    <property type="evidence" value="ECO:0007669"/>
    <property type="project" value="TreeGrafter"/>
</dbReference>
<comment type="subcellular location">
    <subcellularLocation>
        <location evidence="1">Membrane</location>
        <topology evidence="1">Single-pass membrane protein</topology>
    </subcellularLocation>
</comment>
<feature type="transmembrane region" description="Helical" evidence="4">
    <location>
        <begin position="7"/>
        <end position="28"/>
    </location>
</feature>
<evidence type="ECO:0000256" key="1">
    <source>
        <dbReference type="ARBA" id="ARBA00004167"/>
    </source>
</evidence>